<dbReference type="FunFam" id="3.30.1490.20:FF:000015">
    <property type="entry name" value="N5-carboxyaminoimidazole ribonucleotide synthase"/>
    <property type="match status" value="1"/>
</dbReference>
<reference evidence="9 10" key="1">
    <citation type="submission" date="2017-07" db="EMBL/GenBank/DDBJ databases">
        <title>Niveispirillum cyanobacteriorum sp. nov., isolated from cyanobacterial aggregates in a eutrophic lake.</title>
        <authorList>
            <person name="Cai H."/>
        </authorList>
    </citation>
    <scope>NUCLEOTIDE SEQUENCE [LARGE SCALE GENOMIC DNA]</scope>
    <source>
        <strain evidence="10">TH1-14</strain>
    </source>
</reference>
<dbReference type="NCBIfam" id="TIGR01161">
    <property type="entry name" value="purK"/>
    <property type="match status" value="1"/>
</dbReference>
<dbReference type="Pfam" id="PF17769">
    <property type="entry name" value="PurK_C"/>
    <property type="match status" value="1"/>
</dbReference>
<dbReference type="SUPFAM" id="SSF52440">
    <property type="entry name" value="PreATP-grasp domain"/>
    <property type="match status" value="1"/>
</dbReference>
<dbReference type="InterPro" id="IPR011761">
    <property type="entry name" value="ATP-grasp"/>
</dbReference>
<evidence type="ECO:0000259" key="8">
    <source>
        <dbReference type="PROSITE" id="PS50975"/>
    </source>
</evidence>
<feature type="binding site" evidence="5">
    <location>
        <position position="213"/>
    </location>
    <ligand>
        <name>ATP</name>
        <dbReference type="ChEBI" id="CHEBI:30616"/>
    </ligand>
</feature>
<feature type="binding site" evidence="5">
    <location>
        <begin position="182"/>
        <end position="185"/>
    </location>
    <ligand>
        <name>ATP</name>
        <dbReference type="ChEBI" id="CHEBI:30616"/>
    </ligand>
</feature>
<evidence type="ECO:0000256" key="2">
    <source>
        <dbReference type="ARBA" id="ARBA00022741"/>
    </source>
</evidence>
<dbReference type="PANTHER" id="PTHR11609">
    <property type="entry name" value="PURINE BIOSYNTHESIS PROTEIN 6/7, PUR6/7"/>
    <property type="match status" value="1"/>
</dbReference>
<organism evidence="9 10">
    <name type="scientific">Niveispirillum lacus</name>
    <dbReference type="NCBI Taxonomy" id="1981099"/>
    <lineage>
        <taxon>Bacteria</taxon>
        <taxon>Pseudomonadati</taxon>
        <taxon>Pseudomonadota</taxon>
        <taxon>Alphaproteobacteria</taxon>
        <taxon>Rhodospirillales</taxon>
        <taxon>Azospirillaceae</taxon>
        <taxon>Niveispirillum</taxon>
    </lineage>
</organism>
<dbReference type="InterPro" id="IPR005875">
    <property type="entry name" value="PurK"/>
</dbReference>
<comment type="catalytic activity">
    <reaction evidence="5 6">
        <text>5-amino-1-(5-phospho-beta-D-ribosyl)imidazole + hydrogencarbonate + ATP = 5-carboxyamino-1-(5-phospho-D-ribosyl)imidazole + ADP + phosphate + 2 H(+)</text>
        <dbReference type="Rhea" id="RHEA:19317"/>
        <dbReference type="ChEBI" id="CHEBI:15378"/>
        <dbReference type="ChEBI" id="CHEBI:17544"/>
        <dbReference type="ChEBI" id="CHEBI:30616"/>
        <dbReference type="ChEBI" id="CHEBI:43474"/>
        <dbReference type="ChEBI" id="CHEBI:58730"/>
        <dbReference type="ChEBI" id="CHEBI:137981"/>
        <dbReference type="ChEBI" id="CHEBI:456216"/>
        <dbReference type="EC" id="6.3.4.18"/>
    </reaction>
</comment>
<dbReference type="EMBL" id="NOXU01000030">
    <property type="protein sequence ID" value="OYQ33674.1"/>
    <property type="molecule type" value="Genomic_DNA"/>
</dbReference>
<dbReference type="UniPathway" id="UPA00074">
    <property type="reaction ID" value="UER00942"/>
</dbReference>
<dbReference type="AlphaFoldDB" id="A0A255YYB5"/>
<dbReference type="SUPFAM" id="SSF56059">
    <property type="entry name" value="Glutathione synthetase ATP-binding domain-like"/>
    <property type="match status" value="1"/>
</dbReference>
<comment type="caution">
    <text evidence="9">The sequence shown here is derived from an EMBL/GenBank/DDBJ whole genome shotgun (WGS) entry which is preliminary data.</text>
</comment>
<evidence type="ECO:0000256" key="1">
    <source>
        <dbReference type="ARBA" id="ARBA00022598"/>
    </source>
</evidence>
<evidence type="ECO:0000313" key="9">
    <source>
        <dbReference type="EMBL" id="OYQ33674.1"/>
    </source>
</evidence>
<accession>A0A255YYB5</accession>
<feature type="binding site" evidence="5">
    <location>
        <position position="190"/>
    </location>
    <ligand>
        <name>ATP</name>
        <dbReference type="ChEBI" id="CHEBI:30616"/>
    </ligand>
</feature>
<feature type="binding site" evidence="5">
    <location>
        <begin position="267"/>
        <end position="268"/>
    </location>
    <ligand>
        <name>ATP</name>
        <dbReference type="ChEBI" id="CHEBI:30616"/>
    </ligand>
</feature>
<dbReference type="GO" id="GO:0006189">
    <property type="term" value="P:'de novo' IMP biosynthetic process"/>
    <property type="evidence" value="ECO:0007669"/>
    <property type="project" value="UniProtKB-UniRule"/>
</dbReference>
<dbReference type="InterPro" id="IPR040686">
    <property type="entry name" value="PurK_C"/>
</dbReference>
<name>A0A255YYB5_9PROT</name>
<dbReference type="InterPro" id="IPR016185">
    <property type="entry name" value="PreATP-grasp_dom_sf"/>
</dbReference>
<dbReference type="RefSeq" id="WP_094457117.1">
    <property type="nucleotide sequence ID" value="NZ_NOXU01000030.1"/>
</dbReference>
<dbReference type="GO" id="GO:0005829">
    <property type="term" value="C:cytosol"/>
    <property type="evidence" value="ECO:0007669"/>
    <property type="project" value="TreeGrafter"/>
</dbReference>
<comment type="subunit">
    <text evidence="5 6">Homodimer.</text>
</comment>
<dbReference type="InterPro" id="IPR003135">
    <property type="entry name" value="ATP-grasp_carboxylate-amine"/>
</dbReference>
<dbReference type="GO" id="GO:0004638">
    <property type="term" value="F:phosphoribosylaminoimidazole carboxylase activity"/>
    <property type="evidence" value="ECO:0007669"/>
    <property type="project" value="InterPro"/>
</dbReference>
<keyword evidence="3 5" id="KW-0658">Purine biosynthesis</keyword>
<keyword evidence="1 5" id="KW-0436">Ligase</keyword>
<sequence length="357" mass="38263">MTVIPPGSIIGILGAGQLGRMTALAAARLGYKVHVFAPESMDSACGQVVAHHTQAGWHDLRALARFADDVDVITLEWENVPTYAVDFLARHVGVHPGAHVLAVAQDRVAEKSFANKLGIGTAPFRAVRSLDELNRAATEIGLPAILKSTRMGYDGKGQLRLNPGDDLTGAFDAIGSDEAILEGFVDFEREISVVTARRSDGTMLSYPPVENRHRSGILDTTTVPATLTPAIAAEAVRIAETLATELHVVGLLAVEMFVTRDGRVLVNEMAPRPHNSGHWTLDFAATSQFEQLVRAVCDLPLGAVEVTAPCVMTNLIGDDVDTWPAILADPQARLHLYGKGDARPGRKMGHVTRPLSP</sequence>
<dbReference type="NCBIfam" id="NF004679">
    <property type="entry name" value="PRK06019.1-5"/>
    <property type="match status" value="1"/>
</dbReference>
<comment type="similarity">
    <text evidence="5 6">Belongs to the PurK/PurT family.</text>
</comment>
<dbReference type="PROSITE" id="PS50975">
    <property type="entry name" value="ATP_GRASP"/>
    <property type="match status" value="1"/>
</dbReference>
<feature type="binding site" evidence="5">
    <location>
        <position position="147"/>
    </location>
    <ligand>
        <name>ATP</name>
        <dbReference type="ChEBI" id="CHEBI:30616"/>
    </ligand>
</feature>
<gene>
    <name evidence="5 6" type="primary">purK</name>
    <name evidence="9" type="ORF">CHU95_15045</name>
</gene>
<evidence type="ECO:0000256" key="4">
    <source>
        <dbReference type="ARBA" id="ARBA00022840"/>
    </source>
</evidence>
<dbReference type="Gene3D" id="3.30.470.20">
    <property type="entry name" value="ATP-grasp fold, B domain"/>
    <property type="match status" value="1"/>
</dbReference>
<dbReference type="Pfam" id="PF22660">
    <property type="entry name" value="RS_preATP-grasp-like"/>
    <property type="match status" value="1"/>
</dbReference>
<feature type="domain" description="ATP-grasp" evidence="8">
    <location>
        <begin position="111"/>
        <end position="297"/>
    </location>
</feature>
<dbReference type="EC" id="6.3.4.18" evidence="5 6"/>
<dbReference type="Pfam" id="PF02222">
    <property type="entry name" value="ATP-grasp"/>
    <property type="match status" value="1"/>
</dbReference>
<proteinExistence type="inferred from homology"/>
<evidence type="ECO:0000256" key="7">
    <source>
        <dbReference type="SAM" id="MobiDB-lite"/>
    </source>
</evidence>
<protein>
    <recommendedName>
        <fullName evidence="5 6">N5-carboxyaminoimidazole ribonucleotide synthase</fullName>
        <shortName evidence="5 6">N5-CAIR synthase</shortName>
        <ecNumber evidence="5 6">6.3.4.18</ecNumber>
    </recommendedName>
    <alternativeName>
        <fullName evidence="5 6">5-(carboxyamino)imidazole ribonucleotide synthetase</fullName>
    </alternativeName>
</protein>
<dbReference type="OrthoDB" id="9804625at2"/>
<dbReference type="Gene3D" id="3.30.1490.20">
    <property type="entry name" value="ATP-grasp fold, A domain"/>
    <property type="match status" value="1"/>
</dbReference>
<dbReference type="InterPro" id="IPR013815">
    <property type="entry name" value="ATP_grasp_subdomain_1"/>
</dbReference>
<dbReference type="InterPro" id="IPR054350">
    <property type="entry name" value="PurT/PurK_preATP-grasp"/>
</dbReference>
<dbReference type="Proteomes" id="UP000216998">
    <property type="component" value="Unassembled WGS sequence"/>
</dbReference>
<comment type="function">
    <text evidence="5">Catalyzes the ATP-dependent conversion of 5-aminoimidazole ribonucleotide (AIR) and HCO(3)(-) to N5-carboxyaminoimidazole ribonucleotide (N5-CAIR).</text>
</comment>
<dbReference type="GO" id="GO:0046872">
    <property type="term" value="F:metal ion binding"/>
    <property type="evidence" value="ECO:0007669"/>
    <property type="project" value="InterPro"/>
</dbReference>
<dbReference type="NCBIfam" id="NF004675">
    <property type="entry name" value="PRK06019.1-1"/>
    <property type="match status" value="1"/>
</dbReference>
<dbReference type="InterPro" id="IPR011054">
    <property type="entry name" value="Rudment_hybrid_motif"/>
</dbReference>
<feature type="region of interest" description="Disordered" evidence="7">
    <location>
        <begin position="338"/>
        <end position="357"/>
    </location>
</feature>
<feature type="binding site" evidence="5">
    <location>
        <position position="107"/>
    </location>
    <ligand>
        <name>ATP</name>
        <dbReference type="ChEBI" id="CHEBI:30616"/>
    </ligand>
</feature>
<dbReference type="Gene3D" id="3.40.50.20">
    <property type="match status" value="1"/>
</dbReference>
<keyword evidence="2 5" id="KW-0547">Nucleotide-binding</keyword>
<evidence type="ECO:0000256" key="5">
    <source>
        <dbReference type="HAMAP-Rule" id="MF_01928"/>
    </source>
</evidence>
<comment type="pathway">
    <text evidence="5 6">Purine metabolism; IMP biosynthesis via de novo pathway; 5-amino-1-(5-phospho-D-ribosyl)imidazole-4-carboxylate from 5-amino-1-(5-phospho-D-ribosyl)imidazole (N5-CAIR route): step 1/2.</text>
</comment>
<evidence type="ECO:0000313" key="10">
    <source>
        <dbReference type="Proteomes" id="UP000216998"/>
    </source>
</evidence>
<dbReference type="NCBIfam" id="NF004676">
    <property type="entry name" value="PRK06019.1-2"/>
    <property type="match status" value="1"/>
</dbReference>
<dbReference type="SUPFAM" id="SSF51246">
    <property type="entry name" value="Rudiment single hybrid motif"/>
    <property type="match status" value="1"/>
</dbReference>
<comment type="function">
    <text evidence="6">Catalyzes the ATP-dependent conversion of 5-aminoimidazole ribonucleotide (AIR) and HCO(3)- to N5-carboxyaminoimidazole ribonucleotide (N5-CAIR).</text>
</comment>
<dbReference type="FunFam" id="3.30.470.20:FF:000029">
    <property type="entry name" value="N5-carboxyaminoimidazole ribonucleotide synthase"/>
    <property type="match status" value="1"/>
</dbReference>
<dbReference type="GO" id="GO:0005524">
    <property type="term" value="F:ATP binding"/>
    <property type="evidence" value="ECO:0007669"/>
    <property type="project" value="UniProtKB-UniRule"/>
</dbReference>
<dbReference type="HAMAP" id="MF_01928">
    <property type="entry name" value="PurK"/>
    <property type="match status" value="1"/>
</dbReference>
<evidence type="ECO:0000256" key="3">
    <source>
        <dbReference type="ARBA" id="ARBA00022755"/>
    </source>
</evidence>
<keyword evidence="4 5" id="KW-0067">ATP-binding</keyword>
<keyword evidence="10" id="KW-1185">Reference proteome</keyword>
<feature type="binding site" evidence="5">
    <location>
        <begin position="152"/>
        <end position="158"/>
    </location>
    <ligand>
        <name>ATP</name>
        <dbReference type="ChEBI" id="CHEBI:30616"/>
    </ligand>
</feature>
<dbReference type="PANTHER" id="PTHR11609:SF5">
    <property type="entry name" value="PHOSPHORIBOSYLAMINOIMIDAZOLE CARBOXYLASE"/>
    <property type="match status" value="1"/>
</dbReference>
<dbReference type="GO" id="GO:0034028">
    <property type="term" value="F:5-(carboxyamino)imidazole ribonucleotide synthase activity"/>
    <property type="evidence" value="ECO:0007669"/>
    <property type="project" value="UniProtKB-UniRule"/>
</dbReference>
<evidence type="ECO:0000256" key="6">
    <source>
        <dbReference type="RuleBase" id="RU361200"/>
    </source>
</evidence>